<keyword evidence="4 8" id="KW-0521">NADP</keyword>
<gene>
    <name evidence="8" type="primary">aroE</name>
    <name evidence="12" type="ORF">M3N55_03690</name>
</gene>
<evidence type="ECO:0000256" key="5">
    <source>
        <dbReference type="ARBA" id="ARBA00023002"/>
    </source>
</evidence>
<feature type="binding site" evidence="8">
    <location>
        <position position="79"/>
    </location>
    <ligand>
        <name>NADP(+)</name>
        <dbReference type="ChEBI" id="CHEBI:58349"/>
    </ligand>
</feature>
<dbReference type="Proteomes" id="UP001202550">
    <property type="component" value="Unassembled WGS sequence"/>
</dbReference>
<feature type="binding site" evidence="8">
    <location>
        <position position="219"/>
    </location>
    <ligand>
        <name>shikimate</name>
        <dbReference type="ChEBI" id="CHEBI:36208"/>
    </ligand>
</feature>
<feature type="domain" description="Quinate/shikimate 5-dehydrogenase/glutamyl-tRNA reductase" evidence="9">
    <location>
        <begin position="126"/>
        <end position="192"/>
    </location>
</feature>
<evidence type="ECO:0000256" key="4">
    <source>
        <dbReference type="ARBA" id="ARBA00022857"/>
    </source>
</evidence>
<evidence type="ECO:0000259" key="11">
    <source>
        <dbReference type="Pfam" id="PF18317"/>
    </source>
</evidence>
<dbReference type="InterPro" id="IPR041121">
    <property type="entry name" value="SDH_C"/>
</dbReference>
<sequence length="272" mass="28453">MKIPLAGVIGCPVGHSRSPVLHGTWLRQLGLAGHYVPLHIETDDLADVLRAMPRMGFVGANVTVPHKEAALALADDVSETALRIGAANTLSFGPDGRIHADNTDAYGFIANLHQNAPAWQPSHGPALVLGAGGAARAVIVALQDAGVPEIYLTNRTAARAQGLATEFGVTALPWEDRAHVLRDVACVVNTTSLGMGGQPPLDIDLSALPASALVTDIVYTPLETPLLAQAQAKGCTVVDGLGMLLHQAVPGFERWFGTRPQVTDALRMAVLA</sequence>
<proteinExistence type="inferred from homology"/>
<evidence type="ECO:0000256" key="3">
    <source>
        <dbReference type="ARBA" id="ARBA00022605"/>
    </source>
</evidence>
<feature type="binding site" evidence="8">
    <location>
        <begin position="130"/>
        <end position="134"/>
    </location>
    <ligand>
        <name>NADP(+)</name>
        <dbReference type="ChEBI" id="CHEBI:58349"/>
    </ligand>
</feature>
<dbReference type="NCBIfam" id="TIGR00507">
    <property type="entry name" value="aroE"/>
    <property type="match status" value="1"/>
</dbReference>
<dbReference type="Gene3D" id="3.40.50.720">
    <property type="entry name" value="NAD(P)-binding Rossmann-like Domain"/>
    <property type="match status" value="1"/>
</dbReference>
<dbReference type="RefSeq" id="WP_249056485.1">
    <property type="nucleotide sequence ID" value="NZ_JALZWP010000002.1"/>
</dbReference>
<name>A0ABT0LZK0_9RHOB</name>
<feature type="domain" description="SDH C-terminal" evidence="11">
    <location>
        <begin position="240"/>
        <end position="270"/>
    </location>
</feature>
<comment type="similarity">
    <text evidence="8">Belongs to the shikimate dehydrogenase family.</text>
</comment>
<comment type="function">
    <text evidence="8">Involved in the biosynthesis of the chorismate, which leads to the biosynthesis of aromatic amino acids. Catalyzes the reversible NADPH linked reduction of 3-dehydroshikimate (DHSA) to yield shikimate (SA).</text>
</comment>
<dbReference type="InterPro" id="IPR013708">
    <property type="entry name" value="Shikimate_DH-bd_N"/>
</dbReference>
<feature type="domain" description="Shikimate dehydrogenase substrate binding N-terminal" evidence="10">
    <location>
        <begin position="8"/>
        <end position="90"/>
    </location>
</feature>
<dbReference type="InterPro" id="IPR022893">
    <property type="entry name" value="Shikimate_DH_fam"/>
</dbReference>
<dbReference type="PANTHER" id="PTHR21089">
    <property type="entry name" value="SHIKIMATE DEHYDROGENASE"/>
    <property type="match status" value="1"/>
</dbReference>
<keyword evidence="3 8" id="KW-0028">Amino-acid biosynthesis</keyword>
<keyword evidence="5 8" id="KW-0560">Oxidoreductase</keyword>
<keyword evidence="6 8" id="KW-0057">Aromatic amino acid biosynthesis</keyword>
<organism evidence="12 13">
    <name type="scientific">Roseinatronobacter domitianus</name>
    <dbReference type="NCBI Taxonomy" id="2940293"/>
    <lineage>
        <taxon>Bacteria</taxon>
        <taxon>Pseudomonadati</taxon>
        <taxon>Pseudomonadota</taxon>
        <taxon>Alphaproteobacteria</taxon>
        <taxon>Rhodobacterales</taxon>
        <taxon>Paracoccaceae</taxon>
        <taxon>Roseinatronobacter</taxon>
    </lineage>
</organism>
<feature type="binding site" evidence="8">
    <location>
        <position position="247"/>
    </location>
    <ligand>
        <name>shikimate</name>
        <dbReference type="ChEBI" id="CHEBI:36208"/>
    </ligand>
</feature>
<dbReference type="InterPro" id="IPR036291">
    <property type="entry name" value="NAD(P)-bd_dom_sf"/>
</dbReference>
<keyword evidence="13" id="KW-1185">Reference proteome</keyword>
<evidence type="ECO:0000256" key="8">
    <source>
        <dbReference type="HAMAP-Rule" id="MF_00222"/>
    </source>
</evidence>
<dbReference type="Gene3D" id="3.40.50.10860">
    <property type="entry name" value="Leucine Dehydrogenase, chain A, domain 1"/>
    <property type="match status" value="1"/>
</dbReference>
<dbReference type="EC" id="1.1.1.25" evidence="2 8"/>
<feature type="binding site" evidence="8">
    <location>
        <position position="88"/>
    </location>
    <ligand>
        <name>shikimate</name>
        <dbReference type="ChEBI" id="CHEBI:36208"/>
    </ligand>
</feature>
<dbReference type="Pfam" id="PF08501">
    <property type="entry name" value="Shikimate_dh_N"/>
    <property type="match status" value="1"/>
</dbReference>
<comment type="subunit">
    <text evidence="8">Homodimer.</text>
</comment>
<dbReference type="GO" id="GO:0004764">
    <property type="term" value="F:shikimate 3-dehydrogenase (NADP+) activity"/>
    <property type="evidence" value="ECO:0007669"/>
    <property type="project" value="UniProtKB-EC"/>
</dbReference>
<evidence type="ECO:0000256" key="1">
    <source>
        <dbReference type="ARBA" id="ARBA00004871"/>
    </source>
</evidence>
<feature type="binding site" evidence="8">
    <location>
        <begin position="154"/>
        <end position="159"/>
    </location>
    <ligand>
        <name>NADP(+)</name>
        <dbReference type="ChEBI" id="CHEBI:58349"/>
    </ligand>
</feature>
<dbReference type="EMBL" id="JALZWP010000002">
    <property type="protein sequence ID" value="MCL1627823.1"/>
    <property type="molecule type" value="Genomic_DNA"/>
</dbReference>
<evidence type="ECO:0000259" key="9">
    <source>
        <dbReference type="Pfam" id="PF01488"/>
    </source>
</evidence>
<evidence type="ECO:0000256" key="2">
    <source>
        <dbReference type="ARBA" id="ARBA00012962"/>
    </source>
</evidence>
<dbReference type="Pfam" id="PF01488">
    <property type="entry name" value="Shikimate_DH"/>
    <property type="match status" value="1"/>
</dbReference>
<accession>A0ABT0LZK0</accession>
<dbReference type="PANTHER" id="PTHR21089:SF1">
    <property type="entry name" value="BIFUNCTIONAL 3-DEHYDROQUINATE DEHYDRATASE_SHIKIMATE DEHYDROGENASE, CHLOROPLASTIC"/>
    <property type="match status" value="1"/>
</dbReference>
<reference evidence="12 13" key="1">
    <citation type="submission" date="2022-05" db="EMBL/GenBank/DDBJ databases">
        <title>Seasonal and diel survey of microbial diversity of the Tyrrhenian coast.</title>
        <authorList>
            <person name="Gattoni G."/>
            <person name="Corral P."/>
        </authorList>
    </citation>
    <scope>NUCLEOTIDE SEQUENCE [LARGE SCALE GENOMIC DNA]</scope>
    <source>
        <strain evidence="12 13">V10</strain>
    </source>
</reference>
<feature type="active site" description="Proton acceptor" evidence="8">
    <location>
        <position position="67"/>
    </location>
</feature>
<feature type="binding site" evidence="8">
    <location>
        <position position="240"/>
    </location>
    <ligand>
        <name>NADP(+)</name>
        <dbReference type="ChEBI" id="CHEBI:58349"/>
    </ligand>
</feature>
<comment type="catalytic activity">
    <reaction evidence="7 8">
        <text>shikimate + NADP(+) = 3-dehydroshikimate + NADPH + H(+)</text>
        <dbReference type="Rhea" id="RHEA:17737"/>
        <dbReference type="ChEBI" id="CHEBI:15378"/>
        <dbReference type="ChEBI" id="CHEBI:16630"/>
        <dbReference type="ChEBI" id="CHEBI:36208"/>
        <dbReference type="ChEBI" id="CHEBI:57783"/>
        <dbReference type="ChEBI" id="CHEBI:58349"/>
        <dbReference type="EC" id="1.1.1.25"/>
    </reaction>
</comment>
<dbReference type="SUPFAM" id="SSF51735">
    <property type="entry name" value="NAD(P)-binding Rossmann-fold domains"/>
    <property type="match status" value="1"/>
</dbReference>
<comment type="caution">
    <text evidence="12">The sequence shown here is derived from an EMBL/GenBank/DDBJ whole genome shotgun (WGS) entry which is preliminary data.</text>
</comment>
<feature type="binding site" evidence="8">
    <location>
        <begin position="16"/>
        <end position="18"/>
    </location>
    <ligand>
        <name>shikimate</name>
        <dbReference type="ChEBI" id="CHEBI:36208"/>
    </ligand>
</feature>
<evidence type="ECO:0000256" key="6">
    <source>
        <dbReference type="ARBA" id="ARBA00023141"/>
    </source>
</evidence>
<dbReference type="InterPro" id="IPR046346">
    <property type="entry name" value="Aminoacid_DH-like_N_sf"/>
</dbReference>
<evidence type="ECO:0000259" key="10">
    <source>
        <dbReference type="Pfam" id="PF08501"/>
    </source>
</evidence>
<dbReference type="SUPFAM" id="SSF53223">
    <property type="entry name" value="Aminoacid dehydrogenase-like, N-terminal domain"/>
    <property type="match status" value="1"/>
</dbReference>
<dbReference type="InterPro" id="IPR006151">
    <property type="entry name" value="Shikm_DH/Glu-tRNA_Rdtase"/>
</dbReference>
<feature type="binding site" evidence="8">
    <location>
        <position position="63"/>
    </location>
    <ligand>
        <name>shikimate</name>
        <dbReference type="ChEBI" id="CHEBI:36208"/>
    </ligand>
</feature>
<feature type="binding site" evidence="8">
    <location>
        <position position="217"/>
    </location>
    <ligand>
        <name>NADP(+)</name>
        <dbReference type="ChEBI" id="CHEBI:58349"/>
    </ligand>
</feature>
<feature type="binding site" evidence="8">
    <location>
        <position position="104"/>
    </location>
    <ligand>
        <name>shikimate</name>
        <dbReference type="ChEBI" id="CHEBI:36208"/>
    </ligand>
</feature>
<evidence type="ECO:0000313" key="13">
    <source>
        <dbReference type="Proteomes" id="UP001202550"/>
    </source>
</evidence>
<evidence type="ECO:0000313" key="12">
    <source>
        <dbReference type="EMBL" id="MCL1627823.1"/>
    </source>
</evidence>
<evidence type="ECO:0000256" key="7">
    <source>
        <dbReference type="ARBA" id="ARBA00049442"/>
    </source>
</evidence>
<dbReference type="CDD" id="cd01065">
    <property type="entry name" value="NAD_bind_Shikimate_DH"/>
    <property type="match status" value="1"/>
</dbReference>
<protein>
    <recommendedName>
        <fullName evidence="2 8">Shikimate dehydrogenase (NADP(+))</fullName>
        <shortName evidence="8">SDH</shortName>
        <ecNumber evidence="2 8">1.1.1.25</ecNumber>
    </recommendedName>
</protein>
<dbReference type="NCBIfam" id="NF001312">
    <property type="entry name" value="PRK00258.1-4"/>
    <property type="match status" value="1"/>
</dbReference>
<comment type="pathway">
    <text evidence="1 8">Metabolic intermediate biosynthesis; chorismate biosynthesis; chorismate from D-erythrose 4-phosphate and phosphoenolpyruvate: step 4/7.</text>
</comment>
<dbReference type="HAMAP" id="MF_00222">
    <property type="entry name" value="Shikimate_DH_AroE"/>
    <property type="match status" value="1"/>
</dbReference>
<dbReference type="Pfam" id="PF18317">
    <property type="entry name" value="SDH_C"/>
    <property type="match status" value="1"/>
</dbReference>
<dbReference type="InterPro" id="IPR011342">
    <property type="entry name" value="Shikimate_DH"/>
</dbReference>